<comment type="caution">
    <text evidence="2">The sequence shown here is derived from an EMBL/GenBank/DDBJ whole genome shotgun (WGS) entry which is preliminary data.</text>
</comment>
<dbReference type="EMBL" id="JARBJD010000192">
    <property type="protein sequence ID" value="KAK2947720.1"/>
    <property type="molecule type" value="Genomic_DNA"/>
</dbReference>
<proteinExistence type="predicted"/>
<sequence length="461" mass="50895">MHQILLSIGFRRPYSAQPKEFLNKEGQIQAVKSITPSGVDDASSWAVNRARIAVIEGRPVGEGGRPPILYDAEKTRLVDEILELNDVGVYPTYYEISLMVKAISDERPSLIRRDVDPPSRSWLLQRLDDQEVYPPSLRINFDETSLLASQAPNDLYVNANFKAELTTMDPLPSKTKLSANLPKWLDKLESKIQRSLTIESTKASFANSGIFPVNMDAVCGTWSEGTGPAGSSRCFDITSKLLGSEEAQASWRADIARKARRSSDTDQSDVEMRDQARNTQPLSTPSPQALQPLSTPSPQALQPLSTPSPQALQPLSTPSPQALQPLSTPSPQALQPLSTPSPQALQPLSTPSPQALQPLSTPSPQALQPLSTPSPQALQPLSTPSPQAPQPSSCLLESSVGLGKKRRLVFDDESEGEEERLLWEKPQKQRRYETHLDISDFEFGEEWDMMKQLTTNRRKKT</sequence>
<feature type="compositionally biased region" description="Polar residues" evidence="1">
    <location>
        <begin position="277"/>
        <end position="377"/>
    </location>
</feature>
<feature type="compositionally biased region" description="Low complexity" evidence="1">
    <location>
        <begin position="378"/>
        <end position="396"/>
    </location>
</feature>
<organism evidence="2 3">
    <name type="scientific">Blattamonas nauphoetae</name>
    <dbReference type="NCBI Taxonomy" id="2049346"/>
    <lineage>
        <taxon>Eukaryota</taxon>
        <taxon>Metamonada</taxon>
        <taxon>Preaxostyla</taxon>
        <taxon>Oxymonadida</taxon>
        <taxon>Blattamonas</taxon>
    </lineage>
</organism>
<evidence type="ECO:0000313" key="2">
    <source>
        <dbReference type="EMBL" id="KAK2947720.1"/>
    </source>
</evidence>
<keyword evidence="3" id="KW-1185">Reference proteome</keyword>
<dbReference type="PRINTS" id="PR01217">
    <property type="entry name" value="PRICHEXTENSN"/>
</dbReference>
<name>A0ABQ9X8V1_9EUKA</name>
<feature type="compositionally biased region" description="Basic and acidic residues" evidence="1">
    <location>
        <begin position="254"/>
        <end position="276"/>
    </location>
</feature>
<evidence type="ECO:0000256" key="1">
    <source>
        <dbReference type="SAM" id="MobiDB-lite"/>
    </source>
</evidence>
<accession>A0ABQ9X8V1</accession>
<reference evidence="2 3" key="1">
    <citation type="journal article" date="2022" name="bioRxiv">
        <title>Genomics of Preaxostyla Flagellates Illuminates Evolutionary Transitions and the Path Towards Mitochondrial Loss.</title>
        <authorList>
            <person name="Novak L.V.F."/>
            <person name="Treitli S.C."/>
            <person name="Pyrih J."/>
            <person name="Halakuc P."/>
            <person name="Pipaliya S.V."/>
            <person name="Vacek V."/>
            <person name="Brzon O."/>
            <person name="Soukal P."/>
            <person name="Eme L."/>
            <person name="Dacks J.B."/>
            <person name="Karnkowska A."/>
            <person name="Elias M."/>
            <person name="Hampl V."/>
        </authorList>
    </citation>
    <scope>NUCLEOTIDE SEQUENCE [LARGE SCALE GENOMIC DNA]</scope>
    <source>
        <strain evidence="2">NAU3</strain>
        <tissue evidence="2">Gut</tissue>
    </source>
</reference>
<protein>
    <submittedName>
        <fullName evidence="2">Uncharacterized protein</fullName>
    </submittedName>
</protein>
<feature type="region of interest" description="Disordered" evidence="1">
    <location>
        <begin position="246"/>
        <end position="401"/>
    </location>
</feature>
<dbReference type="Proteomes" id="UP001281761">
    <property type="component" value="Unassembled WGS sequence"/>
</dbReference>
<evidence type="ECO:0000313" key="3">
    <source>
        <dbReference type="Proteomes" id="UP001281761"/>
    </source>
</evidence>
<gene>
    <name evidence="2" type="ORF">BLNAU_17320</name>
</gene>